<evidence type="ECO:0000313" key="2">
    <source>
        <dbReference type="Proteomes" id="UP000673394"/>
    </source>
</evidence>
<dbReference type="EMBL" id="JAGKSP010000001">
    <property type="protein sequence ID" value="MBP3961284.1"/>
    <property type="molecule type" value="Genomic_DNA"/>
</dbReference>
<accession>A0ABS5C5L6</accession>
<evidence type="ECO:0000313" key="1">
    <source>
        <dbReference type="EMBL" id="MBP3961284.1"/>
    </source>
</evidence>
<proteinExistence type="predicted"/>
<dbReference type="RefSeq" id="WP_210654644.1">
    <property type="nucleotide sequence ID" value="NZ_JAGKSP010000001.1"/>
</dbReference>
<keyword evidence="2" id="KW-1185">Reference proteome</keyword>
<comment type="caution">
    <text evidence="1">The sequence shown here is derived from an EMBL/GenBank/DDBJ whole genome shotgun (WGS) entry which is preliminary data.</text>
</comment>
<reference evidence="1 2" key="1">
    <citation type="submission" date="2021-04" db="EMBL/GenBank/DDBJ databases">
        <title>Paenibacillus sp. DLE-14 whole genome sequence.</title>
        <authorList>
            <person name="Ham Y.J."/>
        </authorList>
    </citation>
    <scope>NUCLEOTIDE SEQUENCE [LARGE SCALE GENOMIC DNA]</scope>
    <source>
        <strain evidence="1 2">DLE-14</strain>
    </source>
</reference>
<dbReference type="Proteomes" id="UP000673394">
    <property type="component" value="Unassembled WGS sequence"/>
</dbReference>
<name>A0ABS5C5L6_9BACL</name>
<gene>
    <name evidence="1" type="ORF">I8J30_01065</name>
</gene>
<organism evidence="1 2">
    <name type="scientific">Paenibacillus lignilyticus</name>
    <dbReference type="NCBI Taxonomy" id="1172615"/>
    <lineage>
        <taxon>Bacteria</taxon>
        <taxon>Bacillati</taxon>
        <taxon>Bacillota</taxon>
        <taxon>Bacilli</taxon>
        <taxon>Bacillales</taxon>
        <taxon>Paenibacillaceae</taxon>
        <taxon>Paenibacillus</taxon>
    </lineage>
</organism>
<protein>
    <submittedName>
        <fullName evidence="1">Baseplate J/gp47 family protein</fullName>
    </submittedName>
</protein>
<sequence length="1027" mass="114880">MMNNTRSGAGAPQAIDKRDLAALARWMKETAPFYTPEWRFSPEDPDPGTALFYLAANMLQENAKRLNRTPEKNFIAFLNMLETKLQSARPARTHVVFRINEGATEPVWIPRGTQLTAPSPSGGEELLFESERAMLVTPAKLTDVISVSPALDAITLSAESYTEKLAEGKGDVPLFQAAYGLNLQEHAIYLREDDLFLATHPAIIRVNLFHSAKRYKQPQLAAAMADTELLEWTYHSEGEWVPFDDITSMGNTVFLHKTKVRPIEPVEVGGIGGRYIRCRLKVKETSANPLLAQDLELDQLSLTSAFDPNQGVDGIPPTMIIHNDMELSSDGFYPFGEHFAPYSTFYISSEEAFCKRNGRLDVSFRMKTLPSALRTAPDPEIRWRMIMRRSELEKKDPPKIRIQRVLWEYWNGSGWVRIPGSERYESLFSELPEHEDLRCHVSLHCPQDLEQTFVNAQFDYWIRVRVVAMDNMYAPEMIYVTPWLDQLKLQYHYEDRTFPAASAIVFNNAAMKEVTREASGGGKPIRPFEPIDCSYPAVIFGFDSPPLKGPITMQVTLQPSKWDASKRPWIEWEALVREGTTVHWKPLSVLDETNGFTESGLVQFAGPPELHQTLLYGRERYWLRAVNRDGCYDLADQLKPAAKRLDMNAVQVLQQRTITGETPERTRGVYRLSRSPVIAEEVWVDETETMPKHELDEMLLQAPADIEVLYDSEGQVQRVWVKWSGVESFLTSSALDRHFVLDGSAGTVTFGEGIRGRAVPGGGPDSIRVNYKVTAGAEGNVGAGEITGLLQSIAFIAGATNPSAAGGGCHTESLDAALLRGPQRLKHQGRAVTAEDFEWLAREAYPGLAKVKCLPNRNVHLERSLGSITLVALSEPGDSGYALFPALKRQIEAYLIERAANTVSHQPSVQVIAPAFLYVSITVSVTVESLEDVLPTEAACQTRLAQFLDPIRGKLDGRGWEIGETLHESLFYSLLKSVRTIKNIDKLYMSMLKKEDGTTIEIDPSKQSMYPHALLCSGMHTVKVTTS</sequence>